<evidence type="ECO:0000256" key="1">
    <source>
        <dbReference type="SAM" id="MobiDB-lite"/>
    </source>
</evidence>
<gene>
    <name evidence="2" type="ORF">Taro_052846</name>
</gene>
<evidence type="ECO:0000313" key="3">
    <source>
        <dbReference type="Proteomes" id="UP000652761"/>
    </source>
</evidence>
<feature type="region of interest" description="Disordered" evidence="1">
    <location>
        <begin position="1"/>
        <end position="31"/>
    </location>
</feature>
<dbReference type="Proteomes" id="UP000652761">
    <property type="component" value="Unassembled WGS sequence"/>
</dbReference>
<dbReference type="EMBL" id="NMUH01009245">
    <property type="protein sequence ID" value="MQM19833.1"/>
    <property type="molecule type" value="Genomic_DNA"/>
</dbReference>
<dbReference type="AlphaFoldDB" id="A0A843XKW3"/>
<keyword evidence="3" id="KW-1185">Reference proteome</keyword>
<feature type="compositionally biased region" description="Basic and acidic residues" evidence="1">
    <location>
        <begin position="14"/>
        <end position="31"/>
    </location>
</feature>
<sequence>MVTLARATATLSRQGRESRQGHNGPMRRDYNRETGYGLAKFRSSPGARLLRACPVERLLPLPGTPILGSLLREYFGLRACSTTGRTPGGRDGGVVEVPIASSAPPSLLYVTLGSFRVSGSVGGNCENRVLCVGRGSGSRGRYRY</sequence>
<protein>
    <submittedName>
        <fullName evidence="2">Uncharacterized protein</fullName>
    </submittedName>
</protein>
<evidence type="ECO:0000313" key="2">
    <source>
        <dbReference type="EMBL" id="MQM19833.1"/>
    </source>
</evidence>
<proteinExistence type="predicted"/>
<reference evidence="2" key="1">
    <citation type="submission" date="2017-07" db="EMBL/GenBank/DDBJ databases">
        <title>Taro Niue Genome Assembly and Annotation.</title>
        <authorList>
            <person name="Atibalentja N."/>
            <person name="Keating K."/>
            <person name="Fields C.J."/>
        </authorList>
    </citation>
    <scope>NUCLEOTIDE SEQUENCE</scope>
    <source>
        <strain evidence="2">Niue_2</strain>
        <tissue evidence="2">Leaf</tissue>
    </source>
</reference>
<name>A0A843XKW3_COLES</name>
<comment type="caution">
    <text evidence="2">The sequence shown here is derived from an EMBL/GenBank/DDBJ whole genome shotgun (WGS) entry which is preliminary data.</text>
</comment>
<accession>A0A843XKW3</accession>
<organism evidence="2 3">
    <name type="scientific">Colocasia esculenta</name>
    <name type="common">Wild taro</name>
    <name type="synonym">Arum esculentum</name>
    <dbReference type="NCBI Taxonomy" id="4460"/>
    <lineage>
        <taxon>Eukaryota</taxon>
        <taxon>Viridiplantae</taxon>
        <taxon>Streptophyta</taxon>
        <taxon>Embryophyta</taxon>
        <taxon>Tracheophyta</taxon>
        <taxon>Spermatophyta</taxon>
        <taxon>Magnoliopsida</taxon>
        <taxon>Liliopsida</taxon>
        <taxon>Araceae</taxon>
        <taxon>Aroideae</taxon>
        <taxon>Colocasieae</taxon>
        <taxon>Colocasia</taxon>
    </lineage>
</organism>